<proteinExistence type="predicted"/>
<evidence type="ECO:0000313" key="3">
    <source>
        <dbReference type="EMBL" id="MBB4857038.1"/>
    </source>
</evidence>
<name>A0A7W7K7I5_9SPHN</name>
<gene>
    <name evidence="3" type="ORF">HNO88_000335</name>
</gene>
<feature type="region of interest" description="Disordered" evidence="1">
    <location>
        <begin position="491"/>
        <end position="512"/>
    </location>
</feature>
<sequence>MRFTVLGALASLVLSCAPAQAAWHEASSDHFVIYADDTERDITTFARQLEQYHAGLALVTNTTLPVPSPSNRVTVYVVRNEREVRTLYGNAKSSVAGFYVPRAGASMAIVPAVQAVNGRLTWSMLVLLHEYAHHFMISSEGGALPRWMNEGRAEFFASAQFDRDGSMWLGRPANHRAAGLFYFNGVKVSEVLDPAGTGRRTAMVEDAFYGKSWLLYHYLTFEPSRKGQFTHYAELLAAGKSPRDAATGAFGDLDVLEKELDRYQSRGRMSALKLAPAQLKTGAVHVRALSPGEAAIMPVHIRSQKGVAPEEAKQLLAQAREIAGRYPADAAVQTALAECEHDAGNDKEAIIAADAAIKLDPRQTNAYVQKGLSLFRQAADAKDAAAAYSAARRPFVALNKIENDHPLPLIYYHRSYAEQGEKPSTLAVNGLIRAVELAPFDLGLRMNLGMVLLHEGRGQDAAIILKPVAYNPHGGPMAEAARKVIERVAKEPKWKGEGMEAPSEDPPGKGDS</sequence>
<dbReference type="PROSITE" id="PS51257">
    <property type="entry name" value="PROKAR_LIPOPROTEIN"/>
    <property type="match status" value="1"/>
</dbReference>
<dbReference type="Gene3D" id="1.25.40.10">
    <property type="entry name" value="Tetratricopeptide repeat domain"/>
    <property type="match status" value="1"/>
</dbReference>
<evidence type="ECO:0000256" key="2">
    <source>
        <dbReference type="SAM" id="SignalP"/>
    </source>
</evidence>
<feature type="signal peptide" evidence="2">
    <location>
        <begin position="1"/>
        <end position="21"/>
    </location>
</feature>
<evidence type="ECO:0000256" key="1">
    <source>
        <dbReference type="SAM" id="MobiDB-lite"/>
    </source>
</evidence>
<organism evidence="3 4">
    <name type="scientific">Novosphingobium chloroacetimidivorans</name>
    <dbReference type="NCBI Taxonomy" id="1428314"/>
    <lineage>
        <taxon>Bacteria</taxon>
        <taxon>Pseudomonadati</taxon>
        <taxon>Pseudomonadota</taxon>
        <taxon>Alphaproteobacteria</taxon>
        <taxon>Sphingomonadales</taxon>
        <taxon>Sphingomonadaceae</taxon>
        <taxon>Novosphingobium</taxon>
    </lineage>
</organism>
<protein>
    <submittedName>
        <fullName evidence="3">Flp pilus assembly protein TadD</fullName>
    </submittedName>
</protein>
<keyword evidence="4" id="KW-1185">Reference proteome</keyword>
<accession>A0A7W7K7I5</accession>
<dbReference type="SUPFAM" id="SSF48452">
    <property type="entry name" value="TPR-like"/>
    <property type="match status" value="1"/>
</dbReference>
<feature type="chain" id="PRO_5031055177" evidence="2">
    <location>
        <begin position="22"/>
        <end position="512"/>
    </location>
</feature>
<reference evidence="3 4" key="1">
    <citation type="submission" date="2020-08" db="EMBL/GenBank/DDBJ databases">
        <title>Functional genomics of gut bacteria from endangered species of beetles.</title>
        <authorList>
            <person name="Carlos-Shanley C."/>
        </authorList>
    </citation>
    <scope>NUCLEOTIDE SEQUENCE [LARGE SCALE GENOMIC DNA]</scope>
    <source>
        <strain evidence="3 4">S00245</strain>
    </source>
</reference>
<dbReference type="InterPro" id="IPR011990">
    <property type="entry name" value="TPR-like_helical_dom_sf"/>
</dbReference>
<keyword evidence="2" id="KW-0732">Signal</keyword>
<dbReference type="Proteomes" id="UP000555448">
    <property type="component" value="Unassembled WGS sequence"/>
</dbReference>
<dbReference type="RefSeq" id="WP_184242120.1">
    <property type="nucleotide sequence ID" value="NZ_JACHLR010000001.1"/>
</dbReference>
<comment type="caution">
    <text evidence="3">The sequence shown here is derived from an EMBL/GenBank/DDBJ whole genome shotgun (WGS) entry which is preliminary data.</text>
</comment>
<evidence type="ECO:0000313" key="4">
    <source>
        <dbReference type="Proteomes" id="UP000555448"/>
    </source>
</evidence>
<dbReference type="AlphaFoldDB" id="A0A7W7K7I5"/>
<dbReference type="EMBL" id="JACHLR010000001">
    <property type="protein sequence ID" value="MBB4857038.1"/>
    <property type="molecule type" value="Genomic_DNA"/>
</dbReference>